<reference evidence="3" key="1">
    <citation type="journal article" date="2018" name="Nat. Genet.">
        <title>Extensive intraspecific gene order and gene structural variations between Mo17 and other maize genomes.</title>
        <authorList>
            <person name="Sun S."/>
            <person name="Zhou Y."/>
            <person name="Chen J."/>
            <person name="Shi J."/>
            <person name="Zhao H."/>
            <person name="Zhao H."/>
            <person name="Song W."/>
            <person name="Zhang M."/>
            <person name="Cui Y."/>
            <person name="Dong X."/>
            <person name="Liu H."/>
            <person name="Ma X."/>
            <person name="Jiao Y."/>
            <person name="Wang B."/>
            <person name="Wei X."/>
            <person name="Stein J.C."/>
            <person name="Glaubitz J.C."/>
            <person name="Lu F."/>
            <person name="Yu G."/>
            <person name="Liang C."/>
            <person name="Fengler K."/>
            <person name="Li B."/>
            <person name="Rafalski A."/>
            <person name="Schnable P.S."/>
            <person name="Ware D.H."/>
            <person name="Buckler E.S."/>
            <person name="Lai J."/>
        </authorList>
    </citation>
    <scope>NUCLEOTIDE SEQUENCE [LARGE SCALE GENOMIC DNA]</scope>
    <source>
        <tissue evidence="3">Seedling</tissue>
    </source>
</reference>
<comment type="caution">
    <text evidence="3">The sequence shown here is derived from an EMBL/GenBank/DDBJ whole genome shotgun (WGS) entry which is preliminary data.</text>
</comment>
<sequence>AGEGRTSGGREGRVGRSRRGGKWSSYILWLFFPFLPSLSLCLSRARWLGRPLGTKTRPGERRPHAHRQPS</sequence>
<dbReference type="Proteomes" id="UP000251960">
    <property type="component" value="Chromosome 4"/>
</dbReference>
<keyword evidence="2" id="KW-1133">Transmembrane helix</keyword>
<feature type="non-terminal residue" evidence="3">
    <location>
        <position position="1"/>
    </location>
</feature>
<gene>
    <name evidence="3" type="ORF">Zm00014a_012447</name>
</gene>
<feature type="transmembrane region" description="Helical" evidence="2">
    <location>
        <begin position="23"/>
        <end position="42"/>
    </location>
</feature>
<evidence type="ECO:0000313" key="3">
    <source>
        <dbReference type="EMBL" id="PWZ25397.1"/>
    </source>
</evidence>
<evidence type="ECO:0000256" key="2">
    <source>
        <dbReference type="SAM" id="Phobius"/>
    </source>
</evidence>
<organism evidence="3">
    <name type="scientific">Zea mays</name>
    <name type="common">Maize</name>
    <dbReference type="NCBI Taxonomy" id="4577"/>
    <lineage>
        <taxon>Eukaryota</taxon>
        <taxon>Viridiplantae</taxon>
        <taxon>Streptophyta</taxon>
        <taxon>Embryophyta</taxon>
        <taxon>Tracheophyta</taxon>
        <taxon>Spermatophyta</taxon>
        <taxon>Magnoliopsida</taxon>
        <taxon>Liliopsida</taxon>
        <taxon>Poales</taxon>
        <taxon>Poaceae</taxon>
        <taxon>PACMAD clade</taxon>
        <taxon>Panicoideae</taxon>
        <taxon>Andropogonodae</taxon>
        <taxon>Andropogoneae</taxon>
        <taxon>Tripsacinae</taxon>
        <taxon>Zea</taxon>
    </lineage>
</organism>
<name>A0A3L6F139_MAIZE</name>
<dbReference type="AlphaFoldDB" id="A0A3L6F139"/>
<protein>
    <submittedName>
        <fullName evidence="3">Uncharacterized protein</fullName>
    </submittedName>
</protein>
<proteinExistence type="predicted"/>
<feature type="region of interest" description="Disordered" evidence="1">
    <location>
        <begin position="1"/>
        <end position="20"/>
    </location>
</feature>
<dbReference type="EMBL" id="NCVQ01000005">
    <property type="protein sequence ID" value="PWZ25397.1"/>
    <property type="molecule type" value="Genomic_DNA"/>
</dbReference>
<evidence type="ECO:0000256" key="1">
    <source>
        <dbReference type="SAM" id="MobiDB-lite"/>
    </source>
</evidence>
<keyword evidence="2" id="KW-0812">Transmembrane</keyword>
<accession>A0A3L6F139</accession>
<keyword evidence="2" id="KW-0472">Membrane</keyword>
<feature type="region of interest" description="Disordered" evidence="1">
    <location>
        <begin position="51"/>
        <end position="70"/>
    </location>
</feature>